<dbReference type="GO" id="GO:1904680">
    <property type="term" value="F:peptide transmembrane transporter activity"/>
    <property type="evidence" value="ECO:0007669"/>
    <property type="project" value="TreeGrafter"/>
</dbReference>
<dbReference type="PANTHER" id="PTHR30290:SF83">
    <property type="entry name" value="ABC TRANSPORTER SUBSTRATE-BINDING PROTEIN"/>
    <property type="match status" value="1"/>
</dbReference>
<keyword evidence="3" id="KW-1185">Reference proteome</keyword>
<dbReference type="GO" id="GO:0015833">
    <property type="term" value="P:peptide transport"/>
    <property type="evidence" value="ECO:0007669"/>
    <property type="project" value="TreeGrafter"/>
</dbReference>
<dbReference type="SUPFAM" id="SSF53850">
    <property type="entry name" value="Periplasmic binding protein-like II"/>
    <property type="match status" value="1"/>
</dbReference>
<protein>
    <submittedName>
        <fullName evidence="2">Peptide ABC transporter substrate-binding protein</fullName>
    </submittedName>
</protein>
<organism evidence="2 3">
    <name type="scientific">Knoellia sinensis KCTC 19936</name>
    <dbReference type="NCBI Taxonomy" id="1385520"/>
    <lineage>
        <taxon>Bacteria</taxon>
        <taxon>Bacillati</taxon>
        <taxon>Actinomycetota</taxon>
        <taxon>Actinomycetes</taxon>
        <taxon>Micrococcales</taxon>
        <taxon>Intrasporangiaceae</taxon>
        <taxon>Knoellia</taxon>
    </lineage>
</organism>
<evidence type="ECO:0000259" key="1">
    <source>
        <dbReference type="Pfam" id="PF00496"/>
    </source>
</evidence>
<dbReference type="Gene3D" id="3.40.190.10">
    <property type="entry name" value="Periplasmic binding protein-like II"/>
    <property type="match status" value="1"/>
</dbReference>
<dbReference type="InterPro" id="IPR000914">
    <property type="entry name" value="SBP_5_dom"/>
</dbReference>
<dbReference type="Gene3D" id="3.10.105.10">
    <property type="entry name" value="Dipeptide-binding Protein, Domain 3"/>
    <property type="match status" value="1"/>
</dbReference>
<dbReference type="AlphaFoldDB" id="A0A0A0J2F8"/>
<name>A0A0A0J2F8_9MICO</name>
<dbReference type="OrthoDB" id="9796817at2"/>
<reference evidence="2 3" key="1">
    <citation type="submission" date="2013-08" db="EMBL/GenBank/DDBJ databases">
        <title>The genome sequence of Knoellia sinensis.</title>
        <authorList>
            <person name="Zhu W."/>
            <person name="Wang G."/>
        </authorList>
    </citation>
    <scope>NUCLEOTIDE SEQUENCE [LARGE SCALE GENOMIC DNA]</scope>
    <source>
        <strain evidence="2 3">KCTC 19936</strain>
    </source>
</reference>
<dbReference type="STRING" id="1385520.N802_05620"/>
<dbReference type="EMBL" id="AVPJ01000015">
    <property type="protein sequence ID" value="KGN30874.1"/>
    <property type="molecule type" value="Genomic_DNA"/>
</dbReference>
<dbReference type="GO" id="GO:0042597">
    <property type="term" value="C:periplasmic space"/>
    <property type="evidence" value="ECO:0007669"/>
    <property type="project" value="UniProtKB-ARBA"/>
</dbReference>
<evidence type="ECO:0000313" key="3">
    <source>
        <dbReference type="Proteomes" id="UP000030002"/>
    </source>
</evidence>
<dbReference type="eggNOG" id="COG0747">
    <property type="taxonomic scope" value="Bacteria"/>
</dbReference>
<dbReference type="Gene3D" id="3.90.76.10">
    <property type="entry name" value="Dipeptide-binding Protein, Domain 1"/>
    <property type="match status" value="1"/>
</dbReference>
<dbReference type="PANTHER" id="PTHR30290">
    <property type="entry name" value="PERIPLASMIC BINDING COMPONENT OF ABC TRANSPORTER"/>
    <property type="match status" value="1"/>
</dbReference>
<proteinExistence type="predicted"/>
<dbReference type="InterPro" id="IPR030678">
    <property type="entry name" value="Peptide/Ni-bd"/>
</dbReference>
<dbReference type="GO" id="GO:0043190">
    <property type="term" value="C:ATP-binding cassette (ABC) transporter complex"/>
    <property type="evidence" value="ECO:0007669"/>
    <property type="project" value="InterPro"/>
</dbReference>
<feature type="domain" description="Solute-binding protein family 5" evidence="1">
    <location>
        <begin position="105"/>
        <end position="460"/>
    </location>
</feature>
<dbReference type="CDD" id="cd00995">
    <property type="entry name" value="PBP2_NikA_DppA_OppA_like"/>
    <property type="match status" value="1"/>
</dbReference>
<dbReference type="Proteomes" id="UP000030002">
    <property type="component" value="Unassembled WGS sequence"/>
</dbReference>
<gene>
    <name evidence="2" type="ORF">N802_05620</name>
</gene>
<sequence length="548" mass="58808">MEAHRLSTPTETFGPTPHRRWLSARGTRALSISAVAALALTACSGGPSSTNTVDNADGAKTSIEATMAFTLSSGFDPANASSAVATAANQHVFEGLIDLDPSTREPYLALAKSQPTASADGLTWTVQLRDGAKFSDGSPVTAEDVAHSFTRVLQPADPAAPPLMQGFISFIESVTAKDDTTAEFKLKSPFALFPERIAVIKIVPKAKTADAEASKAFDTAPIGSGPFKLDSASKESGLKLSKNPNYNGSKVAKVETLTLNTTTEASARVADLEGGRVQAIEQVPYLNVDSLKGKYNVEEKQAFNQVFLMFNNSAAPFNDKRVRQALHYAIDKDSVIKTALNGFGTPASSYLDEGNANYQKAATVYNYDVAKAKALLAEAGASNLKFTLDTTDNAIVKDVAPLLVEAWKAIGVTATLNTQPSSAIYGDVVPKDTFRVLAASGDPSVFGTDPDLLMRWFYHGETWPTKRYRWDEAHRTQITGLLDKAAQSTDETERKTLWKQALDIVAEEAPLYPILHTKVVTASDKTKLDGFSSAGTTGLYFLESSRKD</sequence>
<accession>A0A0A0J2F8</accession>
<dbReference type="Pfam" id="PF00496">
    <property type="entry name" value="SBP_bac_5"/>
    <property type="match status" value="1"/>
</dbReference>
<evidence type="ECO:0000313" key="2">
    <source>
        <dbReference type="EMBL" id="KGN30874.1"/>
    </source>
</evidence>
<dbReference type="InterPro" id="IPR039424">
    <property type="entry name" value="SBP_5"/>
</dbReference>
<comment type="caution">
    <text evidence="2">The sequence shown here is derived from an EMBL/GenBank/DDBJ whole genome shotgun (WGS) entry which is preliminary data.</text>
</comment>
<dbReference type="PIRSF" id="PIRSF002741">
    <property type="entry name" value="MppA"/>
    <property type="match status" value="1"/>
</dbReference>